<name>A0ABR2IBC3_9PEZI</name>
<organism evidence="1 2">
    <name type="scientific">Apiospora arundinis</name>
    <dbReference type="NCBI Taxonomy" id="335852"/>
    <lineage>
        <taxon>Eukaryota</taxon>
        <taxon>Fungi</taxon>
        <taxon>Dikarya</taxon>
        <taxon>Ascomycota</taxon>
        <taxon>Pezizomycotina</taxon>
        <taxon>Sordariomycetes</taxon>
        <taxon>Xylariomycetidae</taxon>
        <taxon>Amphisphaeriales</taxon>
        <taxon>Apiosporaceae</taxon>
        <taxon>Apiospora</taxon>
    </lineage>
</organism>
<protein>
    <submittedName>
        <fullName evidence="1">Oxoglutarate iron-dependent oxygenase</fullName>
    </submittedName>
</protein>
<evidence type="ECO:0000313" key="2">
    <source>
        <dbReference type="Proteomes" id="UP001390339"/>
    </source>
</evidence>
<sequence length="270" mass="30823">MQHLPLEIVDRIVHFLAGGSDAGRITRGGRQRIAPYALISSQFLEAVQRRVWRSLFITNYHLAECARYLQGRRPGCLRKLKYCINLSVVETANLQRYERPVETAAVSDEFRQHLDRLFDMLHGLDRNCAQGSGGPGAMQRQNVKMNLRLVGVHHLEAPADMSYHSPNFGRYRHGRTRIALPRADELPMIHCVRRLSFGRWRRQPTPSVQLEIAARMLGLTELVLRLNEYEGPPKPSRGFGRLLGTHQRRYSCCANYTLGRLYLNPADGPA</sequence>
<keyword evidence="2" id="KW-1185">Reference proteome</keyword>
<evidence type="ECO:0000313" key="1">
    <source>
        <dbReference type="EMBL" id="KAK8860077.1"/>
    </source>
</evidence>
<accession>A0ABR2IBC3</accession>
<proteinExistence type="predicted"/>
<reference evidence="1 2" key="1">
    <citation type="journal article" date="2024" name="IMA Fungus">
        <title>Apiospora arundinis, a panoply of carbohydrate-active enzymes and secondary metabolites.</title>
        <authorList>
            <person name="Sorensen T."/>
            <person name="Petersen C."/>
            <person name="Muurmann A.T."/>
            <person name="Christiansen J.V."/>
            <person name="Brundto M.L."/>
            <person name="Overgaard C.K."/>
            <person name="Boysen A.T."/>
            <person name="Wollenberg R.D."/>
            <person name="Larsen T.O."/>
            <person name="Sorensen J.L."/>
            <person name="Nielsen K.L."/>
            <person name="Sondergaard T.E."/>
        </authorList>
    </citation>
    <scope>NUCLEOTIDE SEQUENCE [LARGE SCALE GENOMIC DNA]</scope>
    <source>
        <strain evidence="1 2">AAU 773</strain>
    </source>
</reference>
<comment type="caution">
    <text evidence="1">The sequence shown here is derived from an EMBL/GenBank/DDBJ whole genome shotgun (WGS) entry which is preliminary data.</text>
</comment>
<dbReference type="EMBL" id="JAPCWZ010000006">
    <property type="protein sequence ID" value="KAK8860077.1"/>
    <property type="molecule type" value="Genomic_DNA"/>
</dbReference>
<gene>
    <name evidence="1" type="ORF">PGQ11_010811</name>
</gene>
<dbReference type="Proteomes" id="UP001390339">
    <property type="component" value="Unassembled WGS sequence"/>
</dbReference>